<comment type="caution">
    <text evidence="3">The sequence shown here is derived from an EMBL/GenBank/DDBJ whole genome shotgun (WGS) entry which is preliminary data.</text>
</comment>
<evidence type="ECO:0000313" key="3">
    <source>
        <dbReference type="EMBL" id="GGM87965.1"/>
    </source>
</evidence>
<feature type="domain" description="CHAD" evidence="2">
    <location>
        <begin position="1"/>
        <end position="303"/>
    </location>
</feature>
<dbReference type="PANTHER" id="PTHR39339">
    <property type="entry name" value="SLR1444 PROTEIN"/>
    <property type="match status" value="1"/>
</dbReference>
<proteinExistence type="predicted"/>
<sequence>MPTVGTLVRQRLADQRDALRAAEAAVRAGEATGLHDLRVAMRRIRSLLATFRPVFDRSVTEPLRAELKDASGRLGSSRDAEVATDNTDRLLEDVELAGVDEDAVAGLRARLRLDAVAAGDVVEETLDSTRYAALTLLLDELVTHPPLVDAKAQRDAVKVARKRVRHEARRFADVAATARADAGAGGDGAERGGQDPGSSAHRALDHPAQLHEVRKAAKRLRYAAETARPVDEEAMKPVVKKAKAVQSALGEHHDAVMTRAILRHLALDEAVGEAAAFLLGHLDADEQRAMVELEQRAWASVDDLQDTLDATL</sequence>
<reference evidence="4" key="1">
    <citation type="journal article" date="2019" name="Int. J. Syst. Evol. Microbiol.">
        <title>The Global Catalogue of Microorganisms (GCM) 10K type strain sequencing project: providing services to taxonomists for standard genome sequencing and annotation.</title>
        <authorList>
            <consortium name="The Broad Institute Genomics Platform"/>
            <consortium name="The Broad Institute Genome Sequencing Center for Infectious Disease"/>
            <person name="Wu L."/>
            <person name="Ma J."/>
        </authorList>
    </citation>
    <scope>NUCLEOTIDE SEQUENCE [LARGE SCALE GENOMIC DNA]</scope>
    <source>
        <strain evidence="4">JCM 1365</strain>
    </source>
</reference>
<evidence type="ECO:0000256" key="1">
    <source>
        <dbReference type="SAM" id="MobiDB-lite"/>
    </source>
</evidence>
<dbReference type="InterPro" id="IPR038186">
    <property type="entry name" value="CHAD_dom_sf"/>
</dbReference>
<protein>
    <recommendedName>
        <fullName evidence="2">CHAD domain-containing protein</fullName>
    </recommendedName>
</protein>
<organism evidence="3 4">
    <name type="scientific">Terrabacter tumescens</name>
    <dbReference type="NCBI Taxonomy" id="60443"/>
    <lineage>
        <taxon>Bacteria</taxon>
        <taxon>Bacillati</taxon>
        <taxon>Actinomycetota</taxon>
        <taxon>Actinomycetes</taxon>
        <taxon>Micrococcales</taxon>
        <taxon>Intrasporangiaceae</taxon>
        <taxon>Terrabacter</taxon>
    </lineage>
</organism>
<evidence type="ECO:0000259" key="2">
    <source>
        <dbReference type="PROSITE" id="PS51708"/>
    </source>
</evidence>
<keyword evidence="4" id="KW-1185">Reference proteome</keyword>
<dbReference type="InterPro" id="IPR007899">
    <property type="entry name" value="CHAD_dom"/>
</dbReference>
<evidence type="ECO:0000313" key="4">
    <source>
        <dbReference type="Proteomes" id="UP000623461"/>
    </source>
</evidence>
<dbReference type="Gene3D" id="1.40.20.10">
    <property type="entry name" value="CHAD domain"/>
    <property type="match status" value="1"/>
</dbReference>
<dbReference type="PROSITE" id="PS51708">
    <property type="entry name" value="CHAD"/>
    <property type="match status" value="1"/>
</dbReference>
<dbReference type="PANTHER" id="PTHR39339:SF1">
    <property type="entry name" value="CHAD DOMAIN-CONTAINING PROTEIN"/>
    <property type="match status" value="1"/>
</dbReference>
<dbReference type="EMBL" id="BMNZ01000002">
    <property type="protein sequence ID" value="GGM87965.1"/>
    <property type="molecule type" value="Genomic_DNA"/>
</dbReference>
<dbReference type="Proteomes" id="UP000623461">
    <property type="component" value="Unassembled WGS sequence"/>
</dbReference>
<name>A0ABQ2HPQ4_9MICO</name>
<dbReference type="RefSeq" id="WP_052358515.1">
    <property type="nucleotide sequence ID" value="NZ_BMNZ01000002.1"/>
</dbReference>
<feature type="region of interest" description="Disordered" evidence="1">
    <location>
        <begin position="179"/>
        <end position="204"/>
    </location>
</feature>
<gene>
    <name evidence="3" type="ORF">GCM10009721_11170</name>
</gene>
<dbReference type="Pfam" id="PF05235">
    <property type="entry name" value="CHAD"/>
    <property type="match status" value="1"/>
</dbReference>
<accession>A0ABQ2HPQ4</accession>
<dbReference type="SMART" id="SM00880">
    <property type="entry name" value="CHAD"/>
    <property type="match status" value="1"/>
</dbReference>